<keyword evidence="3" id="KW-0732">Signal</keyword>
<sequence length="365" mass="40461">MIINMKKILVPALGMALLSLGTTVVRAQEKEKKTEALGEYDQIIIKRKGDHIFEIETKGPKGDKGSKGPKGDKDIKLSIVIKDDKIEVNGKPLAEFEDDRVAILKRNIIIRDGNTMRMAIPRTPRSPFQDGTFEWKNNGDQDFEFTMEDKAFLGVASEKADKGVVITEVTGGSAAEKAGLKAGDIITKVDDESIGSPDELSKAVKKHKPGDKVTITYKRDGKDNRLTATLAKMQMAISLDRMPFLQELERGQFPPEGFRNENFDFRFNPSGQPKLGIKAQDTEEGKGVKVIEVDEGSAAEKAGIRDGDIITSFDGKEINSVNELVEISRAAREAKKSAMPLTYKRDNKEQQTEIKVPRRLRTAEL</sequence>
<dbReference type="SMART" id="SM00228">
    <property type="entry name" value="PDZ"/>
    <property type="match status" value="2"/>
</dbReference>
<comment type="caution">
    <text evidence="5">The sequence shown here is derived from an EMBL/GenBank/DDBJ whole genome shotgun (WGS) entry which is preliminary data.</text>
</comment>
<dbReference type="Gene3D" id="2.30.42.10">
    <property type="match status" value="2"/>
</dbReference>
<comment type="cofactor">
    <cofactor evidence="1">
        <name>Zn(2+)</name>
        <dbReference type="ChEBI" id="CHEBI:29105"/>
    </cofactor>
</comment>
<feature type="chain" id="PRO_5046500755" description="PDZ domain-containing protein" evidence="3">
    <location>
        <begin position="28"/>
        <end position="365"/>
    </location>
</feature>
<evidence type="ECO:0000256" key="1">
    <source>
        <dbReference type="ARBA" id="ARBA00001947"/>
    </source>
</evidence>
<gene>
    <name evidence="5" type="ORF">BC349_11205</name>
</gene>
<dbReference type="Proteomes" id="UP000765802">
    <property type="component" value="Unassembled WGS sequence"/>
</dbReference>
<dbReference type="EMBL" id="MBUA01000023">
    <property type="protein sequence ID" value="MBC6491619.1"/>
    <property type="molecule type" value="Genomic_DNA"/>
</dbReference>
<dbReference type="PANTHER" id="PTHR42837">
    <property type="entry name" value="REGULATOR OF SIGMA-E PROTEASE RSEP"/>
    <property type="match status" value="1"/>
</dbReference>
<evidence type="ECO:0000259" key="4">
    <source>
        <dbReference type="PROSITE" id="PS50106"/>
    </source>
</evidence>
<organism evidence="5 6">
    <name type="scientific">Flavihumibacter stibioxidans</name>
    <dbReference type="NCBI Taxonomy" id="1834163"/>
    <lineage>
        <taxon>Bacteria</taxon>
        <taxon>Pseudomonadati</taxon>
        <taxon>Bacteroidota</taxon>
        <taxon>Chitinophagia</taxon>
        <taxon>Chitinophagales</taxon>
        <taxon>Chitinophagaceae</taxon>
        <taxon>Flavihumibacter</taxon>
    </lineage>
</organism>
<evidence type="ECO:0000256" key="2">
    <source>
        <dbReference type="SAM" id="MobiDB-lite"/>
    </source>
</evidence>
<dbReference type="InterPro" id="IPR001478">
    <property type="entry name" value="PDZ"/>
</dbReference>
<feature type="domain" description="PDZ" evidence="4">
    <location>
        <begin position="142"/>
        <end position="194"/>
    </location>
</feature>
<evidence type="ECO:0000313" key="6">
    <source>
        <dbReference type="Proteomes" id="UP000765802"/>
    </source>
</evidence>
<feature type="compositionally biased region" description="Basic and acidic residues" evidence="2">
    <location>
        <begin position="343"/>
        <end position="365"/>
    </location>
</feature>
<feature type="region of interest" description="Disordered" evidence="2">
    <location>
        <begin position="335"/>
        <end position="365"/>
    </location>
</feature>
<protein>
    <recommendedName>
        <fullName evidence="4">PDZ domain-containing protein</fullName>
    </recommendedName>
</protein>
<feature type="signal peptide" evidence="3">
    <location>
        <begin position="1"/>
        <end position="27"/>
    </location>
</feature>
<keyword evidence="6" id="KW-1185">Reference proteome</keyword>
<accession>A0ABR7MAU0</accession>
<name>A0ABR7MAU0_9BACT</name>
<reference evidence="5 6" key="1">
    <citation type="submission" date="2016-07" db="EMBL/GenBank/DDBJ databases">
        <title>Genome analysis of Flavihumibacter stibioxidans YS-17.</title>
        <authorList>
            <person name="Shi K."/>
            <person name="Han Y."/>
            <person name="Wang G."/>
        </authorList>
    </citation>
    <scope>NUCLEOTIDE SEQUENCE [LARGE SCALE GENOMIC DNA]</scope>
    <source>
        <strain evidence="5 6">YS-17</strain>
    </source>
</reference>
<dbReference type="InterPro" id="IPR004387">
    <property type="entry name" value="Pept_M50_Zn"/>
</dbReference>
<evidence type="ECO:0000313" key="5">
    <source>
        <dbReference type="EMBL" id="MBC6491619.1"/>
    </source>
</evidence>
<feature type="domain" description="PDZ" evidence="4">
    <location>
        <begin position="262"/>
        <end position="322"/>
    </location>
</feature>
<dbReference type="InterPro" id="IPR036034">
    <property type="entry name" value="PDZ_sf"/>
</dbReference>
<dbReference type="PROSITE" id="PS50106">
    <property type="entry name" value="PDZ"/>
    <property type="match status" value="2"/>
</dbReference>
<dbReference type="PANTHER" id="PTHR42837:SF2">
    <property type="entry name" value="MEMBRANE METALLOPROTEASE ARASP2, CHLOROPLASTIC-RELATED"/>
    <property type="match status" value="1"/>
</dbReference>
<proteinExistence type="predicted"/>
<dbReference type="Pfam" id="PF13180">
    <property type="entry name" value="PDZ_2"/>
    <property type="match status" value="2"/>
</dbReference>
<dbReference type="SUPFAM" id="SSF50156">
    <property type="entry name" value="PDZ domain-like"/>
    <property type="match status" value="2"/>
</dbReference>
<evidence type="ECO:0000256" key="3">
    <source>
        <dbReference type="SAM" id="SignalP"/>
    </source>
</evidence>